<organism evidence="2 3">
    <name type="scientific">Lactobacillus colini</name>
    <dbReference type="NCBI Taxonomy" id="1819254"/>
    <lineage>
        <taxon>Bacteria</taxon>
        <taxon>Bacillati</taxon>
        <taxon>Bacillota</taxon>
        <taxon>Bacilli</taxon>
        <taxon>Lactobacillales</taxon>
        <taxon>Lactobacillaceae</taxon>
        <taxon>Lactobacillus</taxon>
    </lineage>
</organism>
<keyword evidence="1" id="KW-0812">Transmembrane</keyword>
<keyword evidence="1" id="KW-1133">Transmembrane helix</keyword>
<dbReference type="InterPro" id="IPR052536">
    <property type="entry name" value="ABC-4_Integral_Memb_Prot"/>
</dbReference>
<evidence type="ECO:0000256" key="1">
    <source>
        <dbReference type="SAM" id="Phobius"/>
    </source>
</evidence>
<name>A0ABS4MEK9_9LACO</name>
<evidence type="ECO:0000313" key="2">
    <source>
        <dbReference type="EMBL" id="MBP2058116.1"/>
    </source>
</evidence>
<dbReference type="Proteomes" id="UP001519292">
    <property type="component" value="Unassembled WGS sequence"/>
</dbReference>
<gene>
    <name evidence="2" type="ORF">J2Z60_001293</name>
</gene>
<evidence type="ECO:0000313" key="3">
    <source>
        <dbReference type="Proteomes" id="UP001519292"/>
    </source>
</evidence>
<feature type="transmembrane region" description="Helical" evidence="1">
    <location>
        <begin position="36"/>
        <end position="57"/>
    </location>
</feature>
<dbReference type="EMBL" id="JAGGLU010000006">
    <property type="protein sequence ID" value="MBP2058116.1"/>
    <property type="molecule type" value="Genomic_DNA"/>
</dbReference>
<keyword evidence="1" id="KW-0472">Membrane</keyword>
<proteinExistence type="predicted"/>
<feature type="transmembrane region" description="Helical" evidence="1">
    <location>
        <begin position="69"/>
        <end position="91"/>
    </location>
</feature>
<keyword evidence="3" id="KW-1185">Reference proteome</keyword>
<comment type="caution">
    <text evidence="2">The sequence shown here is derived from an EMBL/GenBank/DDBJ whole genome shotgun (WGS) entry which is preliminary data.</text>
</comment>
<accession>A0ABS4MEK9</accession>
<sequence length="99" mass="11234">MFKVLSGANGDKPRYRMLWKMGAGQGMLKASIAKEIAALFVLPAILGVSDVLFGLQFFKKLLPNPYQGIWMPFTIFGVLYLGYYLLTVVLYQRIVLKKR</sequence>
<dbReference type="PANTHER" id="PTHR46795:SF3">
    <property type="entry name" value="ABC TRANSPORTER PERMEASE"/>
    <property type="match status" value="1"/>
</dbReference>
<reference evidence="2 3" key="1">
    <citation type="submission" date="2021-03" db="EMBL/GenBank/DDBJ databases">
        <title>Genomic Encyclopedia of Type Strains, Phase IV (KMG-IV): sequencing the most valuable type-strain genomes for metagenomic binning, comparative biology and taxonomic classification.</title>
        <authorList>
            <person name="Goeker M."/>
        </authorList>
    </citation>
    <scope>NUCLEOTIDE SEQUENCE [LARGE SCALE GENOMIC DNA]</scope>
    <source>
        <strain evidence="2 3">DSM 101872</strain>
    </source>
</reference>
<dbReference type="PANTHER" id="PTHR46795">
    <property type="entry name" value="ABC TRANSPORTER PERMEASE-RELATED-RELATED"/>
    <property type="match status" value="1"/>
</dbReference>
<protein>
    <submittedName>
        <fullName evidence="2">Uncharacterized protein</fullName>
    </submittedName>
</protein>